<gene>
    <name evidence="1" type="ORF">DHETER_LOCUS7196</name>
</gene>
<sequence>SEDDWDNWSQDDTKYLYTEDSFIFSFGTCKNSQNAKFSFVKKRKPAIRDDSKLGPCFGKEDIHMTNNFNKRGSCTSKSSNFGNIILAKKFSIIEYEVFQVVYKRSEENRWIAFMNPKYFENDKYVGPIF</sequence>
<protein>
    <submittedName>
        <fullName evidence="1">4542_t:CDS:1</fullName>
    </submittedName>
</protein>
<evidence type="ECO:0000313" key="1">
    <source>
        <dbReference type="EMBL" id="CAG8599707.1"/>
    </source>
</evidence>
<evidence type="ECO:0000313" key="2">
    <source>
        <dbReference type="Proteomes" id="UP000789702"/>
    </source>
</evidence>
<organism evidence="1 2">
    <name type="scientific">Dentiscutata heterogama</name>
    <dbReference type="NCBI Taxonomy" id="1316150"/>
    <lineage>
        <taxon>Eukaryota</taxon>
        <taxon>Fungi</taxon>
        <taxon>Fungi incertae sedis</taxon>
        <taxon>Mucoromycota</taxon>
        <taxon>Glomeromycotina</taxon>
        <taxon>Glomeromycetes</taxon>
        <taxon>Diversisporales</taxon>
        <taxon>Gigasporaceae</taxon>
        <taxon>Dentiscutata</taxon>
    </lineage>
</organism>
<comment type="caution">
    <text evidence="1">The sequence shown here is derived from an EMBL/GenBank/DDBJ whole genome shotgun (WGS) entry which is preliminary data.</text>
</comment>
<name>A0ACA9MM20_9GLOM</name>
<feature type="non-terminal residue" evidence="1">
    <location>
        <position position="1"/>
    </location>
</feature>
<keyword evidence="2" id="KW-1185">Reference proteome</keyword>
<reference evidence="1" key="1">
    <citation type="submission" date="2021-06" db="EMBL/GenBank/DDBJ databases">
        <authorList>
            <person name="Kallberg Y."/>
            <person name="Tangrot J."/>
            <person name="Rosling A."/>
        </authorList>
    </citation>
    <scope>NUCLEOTIDE SEQUENCE</scope>
    <source>
        <strain evidence="1">IL203A</strain>
    </source>
</reference>
<accession>A0ACA9MM20</accession>
<proteinExistence type="predicted"/>
<dbReference type="EMBL" id="CAJVPU010009892">
    <property type="protein sequence ID" value="CAG8599707.1"/>
    <property type="molecule type" value="Genomic_DNA"/>
</dbReference>
<dbReference type="Proteomes" id="UP000789702">
    <property type="component" value="Unassembled WGS sequence"/>
</dbReference>